<evidence type="ECO:0000256" key="1">
    <source>
        <dbReference type="ARBA" id="ARBA00005953"/>
    </source>
</evidence>
<sequence>MMKAHKTGFRVYYEDTDAGGIVYHARYLAFAERARTEALRMAGTPVSALQEETGLVFVVTKLGIEYHQPLRLDDWAEITTTIDTVGAARCQLRQIVTCGDMRAATLTVELACIMQNSGRPARIPPRWRASLQALSNQS</sequence>
<dbReference type="Pfam" id="PF13279">
    <property type="entry name" value="4HBT_2"/>
    <property type="match status" value="1"/>
</dbReference>
<organism evidence="3 4">
    <name type="scientific">Asaia siamensis</name>
    <dbReference type="NCBI Taxonomy" id="110479"/>
    <lineage>
        <taxon>Bacteria</taxon>
        <taxon>Pseudomonadati</taxon>
        <taxon>Pseudomonadota</taxon>
        <taxon>Alphaproteobacteria</taxon>
        <taxon>Acetobacterales</taxon>
        <taxon>Acetobacteraceae</taxon>
        <taxon>Asaia</taxon>
    </lineage>
</organism>
<dbReference type="PANTHER" id="PTHR31793">
    <property type="entry name" value="4-HYDROXYBENZOYL-COA THIOESTERASE FAMILY MEMBER"/>
    <property type="match status" value="1"/>
</dbReference>
<dbReference type="Gene3D" id="3.10.129.10">
    <property type="entry name" value="Hotdog Thioesterase"/>
    <property type="match status" value="1"/>
</dbReference>
<evidence type="ECO:0000313" key="4">
    <source>
        <dbReference type="Proteomes" id="UP000637769"/>
    </source>
</evidence>
<comment type="caution">
    <text evidence="3">The sequence shown here is derived from an EMBL/GenBank/DDBJ whole genome shotgun (WGS) entry which is preliminary data.</text>
</comment>
<dbReference type="NCBIfam" id="TIGR00051">
    <property type="entry name" value="YbgC/FadM family acyl-CoA thioesterase"/>
    <property type="match status" value="1"/>
</dbReference>
<name>A0ABQ1LDG0_9PROT</name>
<protein>
    <submittedName>
        <fullName evidence="3">4-hydroxybenzoyl-CoA thioesterase</fullName>
    </submittedName>
</protein>
<dbReference type="PROSITE" id="PS01328">
    <property type="entry name" value="4HBCOA_THIOESTERASE"/>
    <property type="match status" value="1"/>
</dbReference>
<dbReference type="SUPFAM" id="SSF54637">
    <property type="entry name" value="Thioesterase/thiol ester dehydrase-isomerase"/>
    <property type="match status" value="1"/>
</dbReference>
<dbReference type="NCBIfam" id="TIGR02799">
    <property type="entry name" value="thio_ybgC"/>
    <property type="match status" value="1"/>
</dbReference>
<accession>A0ABQ1LDG0</accession>
<dbReference type="InterPro" id="IPR050563">
    <property type="entry name" value="4-hydroxybenzoyl-CoA_TE"/>
</dbReference>
<proteinExistence type="inferred from homology"/>
<reference evidence="4" key="1">
    <citation type="journal article" date="2019" name="Int. J. Syst. Evol. Microbiol.">
        <title>The Global Catalogue of Microorganisms (GCM) 10K type strain sequencing project: providing services to taxonomists for standard genome sequencing and annotation.</title>
        <authorList>
            <consortium name="The Broad Institute Genomics Platform"/>
            <consortium name="The Broad Institute Genome Sequencing Center for Infectious Disease"/>
            <person name="Wu L."/>
            <person name="Ma J."/>
        </authorList>
    </citation>
    <scope>NUCLEOTIDE SEQUENCE [LARGE SCALE GENOMIC DNA]</scope>
    <source>
        <strain evidence="4">CCM 7132</strain>
    </source>
</reference>
<dbReference type="PANTHER" id="PTHR31793:SF37">
    <property type="entry name" value="ACYL-COA THIOESTER HYDROLASE YBGC"/>
    <property type="match status" value="1"/>
</dbReference>
<dbReference type="EMBL" id="BMCH01000001">
    <property type="protein sequence ID" value="GGC21715.1"/>
    <property type="molecule type" value="Genomic_DNA"/>
</dbReference>
<gene>
    <name evidence="3" type="ORF">GCM10007207_03670</name>
</gene>
<dbReference type="Proteomes" id="UP000637769">
    <property type="component" value="Unassembled WGS sequence"/>
</dbReference>
<dbReference type="PIRSF" id="PIRSF003230">
    <property type="entry name" value="YbgC"/>
    <property type="match status" value="1"/>
</dbReference>
<evidence type="ECO:0000256" key="2">
    <source>
        <dbReference type="ARBA" id="ARBA00022801"/>
    </source>
</evidence>
<dbReference type="InterPro" id="IPR029069">
    <property type="entry name" value="HotDog_dom_sf"/>
</dbReference>
<dbReference type="CDD" id="cd00586">
    <property type="entry name" value="4HBT"/>
    <property type="match status" value="1"/>
</dbReference>
<comment type="similarity">
    <text evidence="1">Belongs to the 4-hydroxybenzoyl-CoA thioesterase family.</text>
</comment>
<evidence type="ECO:0000313" key="3">
    <source>
        <dbReference type="EMBL" id="GGC21715.1"/>
    </source>
</evidence>
<keyword evidence="2" id="KW-0378">Hydrolase</keyword>
<dbReference type="InterPro" id="IPR008272">
    <property type="entry name" value="HB-CoA_thioesterase_AS"/>
</dbReference>
<dbReference type="InterPro" id="IPR014166">
    <property type="entry name" value="Tol-Pal_acyl-CoA_thioesterase"/>
</dbReference>
<dbReference type="InterPro" id="IPR006684">
    <property type="entry name" value="YbgC/YbaW"/>
</dbReference>
<keyword evidence="4" id="KW-1185">Reference proteome</keyword>